<dbReference type="KEGG" id="cput:CONPUDRAFT_72338"/>
<evidence type="ECO:0000313" key="3">
    <source>
        <dbReference type="Proteomes" id="UP000053558"/>
    </source>
</evidence>
<accession>A0A5M3MTB3</accession>
<comment type="caution">
    <text evidence="2">The sequence shown here is derived from an EMBL/GenBank/DDBJ whole genome shotgun (WGS) entry which is preliminary data.</text>
</comment>
<sequence length="163" mass="18536">MSEPEDESVESKTDWKMRMAQLAEYPTEGDVFECMRFLEVLKHLWLSNEGEMIEHELHGDYLASISPEECAQEQFVHVYGSGHLSSQITKQAPYKFQVNRLWYNENKDKSELASYHLEDWESYNNPEGFGSRAPQAGSSETHGDKGNGKRSGEKAVNEGAQGE</sequence>
<keyword evidence="3" id="KW-1185">Reference proteome</keyword>
<dbReference type="AlphaFoldDB" id="A0A5M3MTB3"/>
<evidence type="ECO:0000256" key="1">
    <source>
        <dbReference type="SAM" id="MobiDB-lite"/>
    </source>
</evidence>
<gene>
    <name evidence="2" type="ORF">CONPUDRAFT_72338</name>
</gene>
<dbReference type="EMBL" id="JH711577">
    <property type="protein sequence ID" value="EIW81994.1"/>
    <property type="molecule type" value="Genomic_DNA"/>
</dbReference>
<dbReference type="Proteomes" id="UP000053558">
    <property type="component" value="Unassembled WGS sequence"/>
</dbReference>
<feature type="compositionally biased region" description="Basic and acidic residues" evidence="1">
    <location>
        <begin position="141"/>
        <end position="156"/>
    </location>
</feature>
<name>A0A5M3MTB3_CONPW</name>
<organism evidence="2 3">
    <name type="scientific">Coniophora puteana (strain RWD-64-598)</name>
    <name type="common">Brown rot fungus</name>
    <dbReference type="NCBI Taxonomy" id="741705"/>
    <lineage>
        <taxon>Eukaryota</taxon>
        <taxon>Fungi</taxon>
        <taxon>Dikarya</taxon>
        <taxon>Basidiomycota</taxon>
        <taxon>Agaricomycotina</taxon>
        <taxon>Agaricomycetes</taxon>
        <taxon>Agaricomycetidae</taxon>
        <taxon>Boletales</taxon>
        <taxon>Coniophorineae</taxon>
        <taxon>Coniophoraceae</taxon>
        <taxon>Coniophora</taxon>
    </lineage>
</organism>
<protein>
    <submittedName>
        <fullName evidence="2">Uncharacterized protein</fullName>
    </submittedName>
</protein>
<dbReference type="OrthoDB" id="2755095at2759"/>
<feature type="region of interest" description="Disordered" evidence="1">
    <location>
        <begin position="124"/>
        <end position="163"/>
    </location>
</feature>
<evidence type="ECO:0000313" key="2">
    <source>
        <dbReference type="EMBL" id="EIW81994.1"/>
    </source>
</evidence>
<proteinExistence type="predicted"/>
<reference evidence="3" key="1">
    <citation type="journal article" date="2012" name="Science">
        <title>The Paleozoic origin of enzymatic lignin decomposition reconstructed from 31 fungal genomes.</title>
        <authorList>
            <person name="Floudas D."/>
            <person name="Binder M."/>
            <person name="Riley R."/>
            <person name="Barry K."/>
            <person name="Blanchette R.A."/>
            <person name="Henrissat B."/>
            <person name="Martinez A.T."/>
            <person name="Otillar R."/>
            <person name="Spatafora J.W."/>
            <person name="Yadav J.S."/>
            <person name="Aerts A."/>
            <person name="Benoit I."/>
            <person name="Boyd A."/>
            <person name="Carlson A."/>
            <person name="Copeland A."/>
            <person name="Coutinho P.M."/>
            <person name="de Vries R.P."/>
            <person name="Ferreira P."/>
            <person name="Findley K."/>
            <person name="Foster B."/>
            <person name="Gaskell J."/>
            <person name="Glotzer D."/>
            <person name="Gorecki P."/>
            <person name="Heitman J."/>
            <person name="Hesse C."/>
            <person name="Hori C."/>
            <person name="Igarashi K."/>
            <person name="Jurgens J.A."/>
            <person name="Kallen N."/>
            <person name="Kersten P."/>
            <person name="Kohler A."/>
            <person name="Kuees U."/>
            <person name="Kumar T.K.A."/>
            <person name="Kuo A."/>
            <person name="LaButti K."/>
            <person name="Larrondo L.F."/>
            <person name="Lindquist E."/>
            <person name="Ling A."/>
            <person name="Lombard V."/>
            <person name="Lucas S."/>
            <person name="Lundell T."/>
            <person name="Martin R."/>
            <person name="McLaughlin D.J."/>
            <person name="Morgenstern I."/>
            <person name="Morin E."/>
            <person name="Murat C."/>
            <person name="Nagy L.G."/>
            <person name="Nolan M."/>
            <person name="Ohm R.A."/>
            <person name="Patyshakuliyeva A."/>
            <person name="Rokas A."/>
            <person name="Ruiz-Duenas F.J."/>
            <person name="Sabat G."/>
            <person name="Salamov A."/>
            <person name="Samejima M."/>
            <person name="Schmutz J."/>
            <person name="Slot J.C."/>
            <person name="St John F."/>
            <person name="Stenlid J."/>
            <person name="Sun H."/>
            <person name="Sun S."/>
            <person name="Syed K."/>
            <person name="Tsang A."/>
            <person name="Wiebenga A."/>
            <person name="Young D."/>
            <person name="Pisabarro A."/>
            <person name="Eastwood D.C."/>
            <person name="Martin F."/>
            <person name="Cullen D."/>
            <person name="Grigoriev I.V."/>
            <person name="Hibbett D.S."/>
        </authorList>
    </citation>
    <scope>NUCLEOTIDE SEQUENCE [LARGE SCALE GENOMIC DNA]</scope>
    <source>
        <strain evidence="3">RWD-64-598 SS2</strain>
    </source>
</reference>
<dbReference type="GeneID" id="19209030"/>
<dbReference type="RefSeq" id="XP_007767493.1">
    <property type="nucleotide sequence ID" value="XM_007769303.1"/>
</dbReference>